<dbReference type="AlphaFoldDB" id="A0A168BI46"/>
<reference evidence="2 3" key="1">
    <citation type="journal article" date="2016" name="Genome Biol. Evol.">
        <title>Divergent and convergent evolution of fungal pathogenicity.</title>
        <authorList>
            <person name="Shang Y."/>
            <person name="Xiao G."/>
            <person name="Zheng P."/>
            <person name="Cen K."/>
            <person name="Zhan S."/>
            <person name="Wang C."/>
        </authorList>
    </citation>
    <scope>NUCLEOTIDE SEQUENCE [LARGE SCALE GENOMIC DNA]</scope>
    <source>
        <strain evidence="2 3">RCEF 1005</strain>
    </source>
</reference>
<dbReference type="EMBL" id="AZHF01000010">
    <property type="protein sequence ID" value="OAA70147.1"/>
    <property type="molecule type" value="Genomic_DNA"/>
</dbReference>
<dbReference type="STRING" id="1081108.A0A168BI46"/>
<protein>
    <submittedName>
        <fullName evidence="2">Ankyrin</fullName>
    </submittedName>
</protein>
<name>A0A168BI46_CORDF</name>
<evidence type="ECO:0000313" key="2">
    <source>
        <dbReference type="EMBL" id="OAA70147.1"/>
    </source>
</evidence>
<keyword evidence="1" id="KW-0732">Signal</keyword>
<evidence type="ECO:0000313" key="3">
    <source>
        <dbReference type="Proteomes" id="UP000076881"/>
    </source>
</evidence>
<dbReference type="OrthoDB" id="5152928at2759"/>
<proteinExistence type="predicted"/>
<organism evidence="2 3">
    <name type="scientific">Akanthomyces lecanii RCEF 1005</name>
    <dbReference type="NCBI Taxonomy" id="1081108"/>
    <lineage>
        <taxon>Eukaryota</taxon>
        <taxon>Fungi</taxon>
        <taxon>Dikarya</taxon>
        <taxon>Ascomycota</taxon>
        <taxon>Pezizomycotina</taxon>
        <taxon>Sordariomycetes</taxon>
        <taxon>Hypocreomycetidae</taxon>
        <taxon>Hypocreales</taxon>
        <taxon>Cordycipitaceae</taxon>
        <taxon>Akanthomyces</taxon>
        <taxon>Cordyceps confragosa</taxon>
    </lineage>
</organism>
<dbReference type="Proteomes" id="UP000076881">
    <property type="component" value="Unassembled WGS sequence"/>
</dbReference>
<feature type="chain" id="PRO_5007895683" evidence="1">
    <location>
        <begin position="18"/>
        <end position="170"/>
    </location>
</feature>
<comment type="caution">
    <text evidence="2">The sequence shown here is derived from an EMBL/GenBank/DDBJ whole genome shotgun (WGS) entry which is preliminary data.</text>
</comment>
<accession>A0A168BI46</accession>
<gene>
    <name evidence="2" type="ORF">LEL_09963</name>
</gene>
<keyword evidence="3" id="KW-1185">Reference proteome</keyword>
<sequence>MKTFIAALFISLGAVFASPTTNSNSLPALPQQDGLYLGSVDETGQFSWIFHGKADTQAPATRDSAPSLAKRSGAHCNGYPAGSVDDINAAVQAIKDGCHETQYDKAIAFQRGGVVAFGCNYGGGQSCNGYEIAPFFTEVASVCGEGNAGWYSKSEWAASYGYTRAGNGFC</sequence>
<evidence type="ECO:0000256" key="1">
    <source>
        <dbReference type="SAM" id="SignalP"/>
    </source>
</evidence>
<feature type="signal peptide" evidence="1">
    <location>
        <begin position="1"/>
        <end position="17"/>
    </location>
</feature>